<evidence type="ECO:0000313" key="2">
    <source>
        <dbReference type="EMBL" id="CAB3980136.1"/>
    </source>
</evidence>
<evidence type="ECO:0000313" key="3">
    <source>
        <dbReference type="Proteomes" id="UP001152795"/>
    </source>
</evidence>
<gene>
    <name evidence="2" type="ORF">PACLA_8A051389</name>
</gene>
<dbReference type="Pfam" id="PF00856">
    <property type="entry name" value="SET"/>
    <property type="match status" value="1"/>
</dbReference>
<protein>
    <recommendedName>
        <fullName evidence="1">SET domain-containing protein</fullName>
    </recommendedName>
</protein>
<reference evidence="2" key="1">
    <citation type="submission" date="2020-04" db="EMBL/GenBank/DDBJ databases">
        <authorList>
            <person name="Alioto T."/>
            <person name="Alioto T."/>
            <person name="Gomez Garrido J."/>
        </authorList>
    </citation>
    <scope>NUCLEOTIDE SEQUENCE</scope>
    <source>
        <strain evidence="2">A484AB</strain>
    </source>
</reference>
<dbReference type="OrthoDB" id="5945798at2759"/>
<evidence type="ECO:0000259" key="1">
    <source>
        <dbReference type="Pfam" id="PF00856"/>
    </source>
</evidence>
<comment type="caution">
    <text evidence="2">The sequence shown here is derived from an EMBL/GenBank/DDBJ whole genome shotgun (WGS) entry which is preliminary data.</text>
</comment>
<dbReference type="InterPro" id="IPR046341">
    <property type="entry name" value="SET_dom_sf"/>
</dbReference>
<feature type="domain" description="SET" evidence="1">
    <location>
        <begin position="56"/>
        <end position="157"/>
    </location>
</feature>
<sequence>MPEQEAKKTDDYLDNILKIAKSNVVNDHLETLKNVPRPARGFCIKADLKMSTNGRGVGVFAAEFLSAGTRVERDELVETSFTKEEAYAFLEAVPNDEQRKWWLEHNYCLDGVMKSDMVELDSMMVNHCDNPTLVVREDGFDYTTRDINIGEELTEDYRTYDIVPYYEELCKKYGAEHFSNEWK</sequence>
<dbReference type="EMBL" id="CACRXK020000261">
    <property type="protein sequence ID" value="CAB3980136.1"/>
    <property type="molecule type" value="Genomic_DNA"/>
</dbReference>
<accession>A0A6S7FWE1</accession>
<dbReference type="AlphaFoldDB" id="A0A6S7FWE1"/>
<organism evidence="2 3">
    <name type="scientific">Paramuricea clavata</name>
    <name type="common">Red gorgonian</name>
    <name type="synonym">Violescent sea-whip</name>
    <dbReference type="NCBI Taxonomy" id="317549"/>
    <lineage>
        <taxon>Eukaryota</taxon>
        <taxon>Metazoa</taxon>
        <taxon>Cnidaria</taxon>
        <taxon>Anthozoa</taxon>
        <taxon>Octocorallia</taxon>
        <taxon>Malacalcyonacea</taxon>
        <taxon>Plexauridae</taxon>
        <taxon>Paramuricea</taxon>
    </lineage>
</organism>
<dbReference type="Proteomes" id="UP001152795">
    <property type="component" value="Unassembled WGS sequence"/>
</dbReference>
<name>A0A6S7FWE1_PARCT</name>
<keyword evidence="3" id="KW-1185">Reference proteome</keyword>
<dbReference type="InterPro" id="IPR001214">
    <property type="entry name" value="SET_dom"/>
</dbReference>
<proteinExistence type="predicted"/>
<dbReference type="SUPFAM" id="SSF82199">
    <property type="entry name" value="SET domain"/>
    <property type="match status" value="1"/>
</dbReference>
<dbReference type="Gene3D" id="2.170.270.10">
    <property type="entry name" value="SET domain"/>
    <property type="match status" value="1"/>
</dbReference>